<dbReference type="SUPFAM" id="SSF55424">
    <property type="entry name" value="FAD/NAD-linked reductases, dimerisation (C-terminal) domain"/>
    <property type="match status" value="1"/>
</dbReference>
<keyword evidence="8" id="KW-1185">Reference proteome</keyword>
<dbReference type="PANTHER" id="PTHR43557">
    <property type="entry name" value="APOPTOSIS-INDUCING FACTOR 1"/>
    <property type="match status" value="1"/>
</dbReference>
<dbReference type="InterPro" id="IPR036188">
    <property type="entry name" value="FAD/NAD-bd_sf"/>
</dbReference>
<dbReference type="PANTHER" id="PTHR43557:SF2">
    <property type="entry name" value="RIESKE DOMAIN-CONTAINING PROTEIN-RELATED"/>
    <property type="match status" value="1"/>
</dbReference>
<proteinExistence type="predicted"/>
<evidence type="ECO:0000313" key="8">
    <source>
        <dbReference type="Proteomes" id="UP001652503"/>
    </source>
</evidence>
<dbReference type="EMBL" id="JAOWLA010000028">
    <property type="protein sequence ID" value="MCV2866796.1"/>
    <property type="molecule type" value="Genomic_DNA"/>
</dbReference>
<keyword evidence="4" id="KW-0560">Oxidoreductase</keyword>
<dbReference type="PRINTS" id="PR00368">
    <property type="entry name" value="FADPNR"/>
</dbReference>
<evidence type="ECO:0000256" key="2">
    <source>
        <dbReference type="ARBA" id="ARBA00022630"/>
    </source>
</evidence>
<dbReference type="Gene3D" id="3.50.50.60">
    <property type="entry name" value="FAD/NAD(P)-binding domain"/>
    <property type="match status" value="2"/>
</dbReference>
<evidence type="ECO:0000259" key="6">
    <source>
        <dbReference type="Pfam" id="PF14759"/>
    </source>
</evidence>
<comment type="caution">
    <text evidence="7">The sequence shown here is derived from an EMBL/GenBank/DDBJ whole genome shotgun (WGS) entry which is preliminary data.</text>
</comment>
<dbReference type="InterPro" id="IPR023753">
    <property type="entry name" value="FAD/NAD-binding_dom"/>
</dbReference>
<dbReference type="Pfam" id="PF07992">
    <property type="entry name" value="Pyr_redox_2"/>
    <property type="match status" value="1"/>
</dbReference>
<evidence type="ECO:0000256" key="4">
    <source>
        <dbReference type="ARBA" id="ARBA00023002"/>
    </source>
</evidence>
<dbReference type="Proteomes" id="UP001652503">
    <property type="component" value="Unassembled WGS sequence"/>
</dbReference>
<dbReference type="PRINTS" id="PR00411">
    <property type="entry name" value="PNDRDTASEI"/>
</dbReference>
<keyword evidence="2" id="KW-0285">Flavoprotein</keyword>
<dbReference type="RefSeq" id="WP_263723331.1">
    <property type="nucleotide sequence ID" value="NZ_JAOWLA010000028.1"/>
</dbReference>
<keyword evidence="3" id="KW-0274">FAD</keyword>
<accession>A0ABT2Z6Q9</accession>
<dbReference type="InterPro" id="IPR050446">
    <property type="entry name" value="FAD-oxidoreductase/Apoptosis"/>
</dbReference>
<dbReference type="Gene3D" id="3.30.390.30">
    <property type="match status" value="1"/>
</dbReference>
<comment type="cofactor">
    <cofactor evidence="1">
        <name>FAD</name>
        <dbReference type="ChEBI" id="CHEBI:57692"/>
    </cofactor>
</comment>
<evidence type="ECO:0000259" key="5">
    <source>
        <dbReference type="Pfam" id="PF07992"/>
    </source>
</evidence>
<sequence>MTAAPRITIVGASLAGLRTAEAVLAALPEARVTMVGAERYLPYNRPPLSKDAAEALAAPGADAAAVFERLVLKSRLATGAVDMRLGVAAEAMEKDALRLSDGTVLRHDWLVAATGLRPRRLALRGAEGRRFVLRTFDEAVRLGHAMRPGARMVVAGGGFIGCEIAATARKLGLHVTIVEPMEQPMIGALGPRVAAAMAAMHRAQGVTILAGRSVAAVSDSDSAVILDDGRALEADLMVEALGSHPNVEWLEGSGADLSNGVLCDNRLIAQGADRLLAVGDVARFPNPLFGPAPRRVEHWCVPGQTARRAAETIAACETGRDPEPGFAPMPSFWSDQHGTRLQSFGAPALAEAAEVISGDLTQVGTEPVIVEYHRGGRPVAVLGLGAPPAALAPHRARLERALSPETVE</sequence>
<dbReference type="Pfam" id="PF14759">
    <property type="entry name" value="Reductase_C"/>
    <property type="match status" value="1"/>
</dbReference>
<evidence type="ECO:0000256" key="1">
    <source>
        <dbReference type="ARBA" id="ARBA00001974"/>
    </source>
</evidence>
<dbReference type="InterPro" id="IPR028202">
    <property type="entry name" value="Reductase_C"/>
</dbReference>
<reference evidence="7 8" key="1">
    <citation type="submission" date="2022-10" db="EMBL/GenBank/DDBJ databases">
        <title>Defluviimonas sp. nov., isolated from ocean surface water.</title>
        <authorList>
            <person name="He W."/>
            <person name="Wang L."/>
            <person name="Zhang D.-F."/>
        </authorList>
    </citation>
    <scope>NUCLEOTIDE SEQUENCE [LARGE SCALE GENOMIC DNA]</scope>
    <source>
        <strain evidence="7 8">WL0075</strain>
    </source>
</reference>
<feature type="domain" description="FAD/NAD(P)-binding" evidence="5">
    <location>
        <begin position="6"/>
        <end position="293"/>
    </location>
</feature>
<evidence type="ECO:0000313" key="7">
    <source>
        <dbReference type="EMBL" id="MCV2866796.1"/>
    </source>
</evidence>
<gene>
    <name evidence="7" type="ORF">OE647_18970</name>
</gene>
<dbReference type="SUPFAM" id="SSF51905">
    <property type="entry name" value="FAD/NAD(P)-binding domain"/>
    <property type="match status" value="2"/>
</dbReference>
<evidence type="ECO:0000256" key="3">
    <source>
        <dbReference type="ARBA" id="ARBA00022827"/>
    </source>
</evidence>
<name>A0ABT2Z6Q9_9RHOB</name>
<dbReference type="InterPro" id="IPR016156">
    <property type="entry name" value="FAD/NAD-linked_Rdtase_dimer_sf"/>
</dbReference>
<protein>
    <submittedName>
        <fullName evidence="7">FAD-dependent oxidoreductase</fullName>
    </submittedName>
</protein>
<organism evidence="7 8">
    <name type="scientific">Albidovulum sediminicola</name>
    <dbReference type="NCBI Taxonomy" id="2984331"/>
    <lineage>
        <taxon>Bacteria</taxon>
        <taxon>Pseudomonadati</taxon>
        <taxon>Pseudomonadota</taxon>
        <taxon>Alphaproteobacteria</taxon>
        <taxon>Rhodobacterales</taxon>
        <taxon>Paracoccaceae</taxon>
        <taxon>Albidovulum</taxon>
    </lineage>
</organism>
<feature type="domain" description="Reductase C-terminal" evidence="6">
    <location>
        <begin position="332"/>
        <end position="392"/>
    </location>
</feature>